<accession>A0A0L0FPI7</accession>
<evidence type="ECO:0000256" key="4">
    <source>
        <dbReference type="ARBA" id="ARBA00022741"/>
    </source>
</evidence>
<dbReference type="AlphaFoldDB" id="A0A0L0FPI7"/>
<keyword evidence="3" id="KW-0808">Transferase</keyword>
<name>A0A0L0FPI7_9EUKA</name>
<dbReference type="InterPro" id="IPR011009">
    <property type="entry name" value="Kinase-like_dom_sf"/>
</dbReference>
<dbReference type="PROSITE" id="PS00108">
    <property type="entry name" value="PROTEIN_KINASE_ST"/>
    <property type="match status" value="1"/>
</dbReference>
<evidence type="ECO:0000256" key="2">
    <source>
        <dbReference type="ARBA" id="ARBA00022553"/>
    </source>
</evidence>
<reference evidence="9 10" key="1">
    <citation type="submission" date="2011-02" db="EMBL/GenBank/DDBJ databases">
        <title>The Genome Sequence of Sphaeroforma arctica JP610.</title>
        <authorList>
            <consortium name="The Broad Institute Genome Sequencing Platform"/>
            <person name="Russ C."/>
            <person name="Cuomo C."/>
            <person name="Young S.K."/>
            <person name="Zeng Q."/>
            <person name="Gargeya S."/>
            <person name="Alvarado L."/>
            <person name="Berlin A."/>
            <person name="Chapman S.B."/>
            <person name="Chen Z."/>
            <person name="Freedman E."/>
            <person name="Gellesch M."/>
            <person name="Goldberg J."/>
            <person name="Griggs A."/>
            <person name="Gujja S."/>
            <person name="Heilman E."/>
            <person name="Heiman D."/>
            <person name="Howarth C."/>
            <person name="Mehta T."/>
            <person name="Neiman D."/>
            <person name="Pearson M."/>
            <person name="Roberts A."/>
            <person name="Saif S."/>
            <person name="Shea T."/>
            <person name="Shenoy N."/>
            <person name="Sisk P."/>
            <person name="Stolte C."/>
            <person name="Sykes S."/>
            <person name="White J."/>
            <person name="Yandava C."/>
            <person name="Burger G."/>
            <person name="Gray M.W."/>
            <person name="Holland P.W.H."/>
            <person name="King N."/>
            <person name="Lang F.B.F."/>
            <person name="Roger A.J."/>
            <person name="Ruiz-Trillo I."/>
            <person name="Haas B."/>
            <person name="Nusbaum C."/>
            <person name="Birren B."/>
        </authorList>
    </citation>
    <scope>NUCLEOTIDE SEQUENCE [LARGE SCALE GENOMIC DNA]</scope>
    <source>
        <strain evidence="9 10">JP610</strain>
    </source>
</reference>
<dbReference type="Proteomes" id="UP000054560">
    <property type="component" value="Unassembled WGS sequence"/>
</dbReference>
<keyword evidence="10" id="KW-1185">Reference proteome</keyword>
<keyword evidence="6" id="KW-0067">ATP-binding</keyword>
<evidence type="ECO:0000256" key="7">
    <source>
        <dbReference type="SAM" id="MobiDB-lite"/>
    </source>
</evidence>
<dbReference type="InterPro" id="IPR008271">
    <property type="entry name" value="Ser/Thr_kinase_AS"/>
</dbReference>
<dbReference type="OrthoDB" id="63267at2759"/>
<evidence type="ECO:0000313" key="9">
    <source>
        <dbReference type="EMBL" id="KNC78619.1"/>
    </source>
</evidence>
<evidence type="ECO:0000256" key="3">
    <source>
        <dbReference type="ARBA" id="ARBA00022679"/>
    </source>
</evidence>
<dbReference type="PROSITE" id="PS50011">
    <property type="entry name" value="PROTEIN_KINASE_DOM"/>
    <property type="match status" value="1"/>
</dbReference>
<evidence type="ECO:0000259" key="8">
    <source>
        <dbReference type="PROSITE" id="PS50011"/>
    </source>
</evidence>
<keyword evidence="1" id="KW-0723">Serine/threonine-protein kinase</keyword>
<proteinExistence type="predicted"/>
<evidence type="ECO:0000256" key="1">
    <source>
        <dbReference type="ARBA" id="ARBA00022527"/>
    </source>
</evidence>
<keyword evidence="2" id="KW-0597">Phosphoprotein</keyword>
<evidence type="ECO:0000313" key="10">
    <source>
        <dbReference type="Proteomes" id="UP000054560"/>
    </source>
</evidence>
<dbReference type="STRING" id="667725.A0A0L0FPI7"/>
<keyword evidence="5 9" id="KW-0418">Kinase</keyword>
<feature type="region of interest" description="Disordered" evidence="7">
    <location>
        <begin position="323"/>
        <end position="386"/>
    </location>
</feature>
<evidence type="ECO:0000256" key="6">
    <source>
        <dbReference type="ARBA" id="ARBA00022840"/>
    </source>
</evidence>
<dbReference type="GO" id="GO:0004691">
    <property type="term" value="F:cAMP-dependent protein kinase activity"/>
    <property type="evidence" value="ECO:0007669"/>
    <property type="project" value="TreeGrafter"/>
</dbReference>
<sequence length="400" mass="45501">MREEQITLIELARKDIPFAIKTIGAFKDGDKLYFIMEEAQGGGLFDILRHAKDHHFTEKVAKFYAAECLIFLKYLHQQAHVVYRDLKPENLMVDREGHLVIIDFGLCKHLEDGERTMSFVGTPDYMAPEIIKGSPYSFEVDFWSFGCLIFEMINGYSPFETKDEQGNLTFTNIMKHSNEPRRHRHGVSPEARMLIDHLLQANRQSRLGRHRGWTAVQAHPWFQNVDWKCCAEKRLKPPKVPKFRQKVMENQPSVDSVGLEGQEIKDAFESFDCVVRAEPQTPTSKLGKQPIFSVSFVEEKNVVNVNKDDDLVHLIQEARLEESHSKECSSQLPNAKDSSTSPARSPPIADQSSSENVLLDVSQVLHVTGKPGHAGQDSTTHKGKKKRCFLIQPESCVKLS</sequence>
<dbReference type="PANTHER" id="PTHR24353">
    <property type="entry name" value="CYCLIC NUCLEOTIDE-DEPENDENT PROTEIN KINASE"/>
    <property type="match status" value="1"/>
</dbReference>
<dbReference type="RefSeq" id="XP_014152521.1">
    <property type="nucleotide sequence ID" value="XM_014297046.1"/>
</dbReference>
<dbReference type="PANTHER" id="PTHR24353:SF37">
    <property type="entry name" value="CAMP-DEPENDENT PROTEIN KINASE CATALYTIC SUBUNIT PRKX"/>
    <property type="match status" value="1"/>
</dbReference>
<dbReference type="GeneID" id="25909469"/>
<dbReference type="FunFam" id="1.10.510.10:FF:000048">
    <property type="entry name" value="Protein kinase C"/>
    <property type="match status" value="1"/>
</dbReference>
<dbReference type="GO" id="GO:0005524">
    <property type="term" value="F:ATP binding"/>
    <property type="evidence" value="ECO:0007669"/>
    <property type="project" value="UniProtKB-KW"/>
</dbReference>
<dbReference type="EMBL" id="KQ242457">
    <property type="protein sequence ID" value="KNC78619.1"/>
    <property type="molecule type" value="Genomic_DNA"/>
</dbReference>
<dbReference type="SUPFAM" id="SSF56112">
    <property type="entry name" value="Protein kinase-like (PK-like)"/>
    <property type="match status" value="1"/>
</dbReference>
<evidence type="ECO:0000256" key="5">
    <source>
        <dbReference type="ARBA" id="ARBA00022777"/>
    </source>
</evidence>
<keyword evidence="4" id="KW-0547">Nucleotide-binding</keyword>
<dbReference type="SMART" id="SM00220">
    <property type="entry name" value="S_TKc"/>
    <property type="match status" value="1"/>
</dbReference>
<dbReference type="Gene3D" id="3.30.200.20">
    <property type="entry name" value="Phosphorylase Kinase, domain 1"/>
    <property type="match status" value="1"/>
</dbReference>
<dbReference type="eggNOG" id="KOG0598">
    <property type="taxonomic scope" value="Eukaryota"/>
</dbReference>
<protein>
    <submittedName>
        <fullName evidence="9">AGC protein kinase</fullName>
    </submittedName>
</protein>
<feature type="compositionally biased region" description="Polar residues" evidence="7">
    <location>
        <begin position="328"/>
        <end position="343"/>
    </location>
</feature>
<gene>
    <name evidence="9" type="ORF">SARC_08965</name>
</gene>
<dbReference type="GO" id="GO:0005952">
    <property type="term" value="C:cAMP-dependent protein kinase complex"/>
    <property type="evidence" value="ECO:0007669"/>
    <property type="project" value="TreeGrafter"/>
</dbReference>
<dbReference type="Pfam" id="PF00069">
    <property type="entry name" value="Pkinase"/>
    <property type="match status" value="1"/>
</dbReference>
<dbReference type="InterPro" id="IPR000719">
    <property type="entry name" value="Prot_kinase_dom"/>
</dbReference>
<organism evidence="9 10">
    <name type="scientific">Sphaeroforma arctica JP610</name>
    <dbReference type="NCBI Taxonomy" id="667725"/>
    <lineage>
        <taxon>Eukaryota</taxon>
        <taxon>Ichthyosporea</taxon>
        <taxon>Ichthyophonida</taxon>
        <taxon>Sphaeroforma</taxon>
    </lineage>
</organism>
<feature type="domain" description="Protein kinase" evidence="8">
    <location>
        <begin position="1"/>
        <end position="222"/>
    </location>
</feature>
<dbReference type="Gene3D" id="1.10.510.10">
    <property type="entry name" value="Transferase(Phosphotransferase) domain 1"/>
    <property type="match status" value="1"/>
</dbReference>